<keyword evidence="2" id="KW-1185">Reference proteome</keyword>
<protein>
    <submittedName>
        <fullName evidence="1">Uncharacterized protein</fullName>
    </submittedName>
</protein>
<accession>A0ACC2W7M4</accession>
<gene>
    <name evidence="1" type="ORF">QFC19_003104</name>
</gene>
<sequence length="341" mass="37508">MTASTSVFITGATGFIATHIVVQLLQKGYKVVGTVRSSDKGEELKKNLKSHNFQYEIVPDIVPENAFDEALSRHPEVTVILHTASPFHFKTTDPENDLIIPAINGTLNALNSIHKNAPQVKKVVITSSYAAVCASHMEIDPNCLITDQSWNDITREEAQKDPISGYRGSKTFAEKAAWEFMESKNPSFSLTSVNPGFVFGPQAFTSAVKDELNTSCELINKVLKLGKDDELPPSKGTFIDVRDVAKAHIISFERETLVNQRLLMTSGRFAAQDVLDILNATFPQLSERLPVGEVGTGPSITSKLARIDNTKTMELLEFPFISLRESVIDTVGQILDAQKSQ</sequence>
<evidence type="ECO:0000313" key="2">
    <source>
        <dbReference type="Proteomes" id="UP001241377"/>
    </source>
</evidence>
<comment type="caution">
    <text evidence="1">The sequence shown here is derived from an EMBL/GenBank/DDBJ whole genome shotgun (WGS) entry which is preliminary data.</text>
</comment>
<evidence type="ECO:0000313" key="1">
    <source>
        <dbReference type="EMBL" id="KAJ9106607.1"/>
    </source>
</evidence>
<dbReference type="EMBL" id="JASBWR010000029">
    <property type="protein sequence ID" value="KAJ9106607.1"/>
    <property type="molecule type" value="Genomic_DNA"/>
</dbReference>
<reference evidence="1" key="1">
    <citation type="submission" date="2023-04" db="EMBL/GenBank/DDBJ databases">
        <title>Draft Genome sequencing of Naganishia species isolated from polar environments using Oxford Nanopore Technology.</title>
        <authorList>
            <person name="Leo P."/>
            <person name="Venkateswaran K."/>
        </authorList>
    </citation>
    <scope>NUCLEOTIDE SEQUENCE</scope>
    <source>
        <strain evidence="1">MNA-CCFEE 5261</strain>
    </source>
</reference>
<proteinExistence type="predicted"/>
<dbReference type="Proteomes" id="UP001241377">
    <property type="component" value="Unassembled WGS sequence"/>
</dbReference>
<organism evidence="1 2">
    <name type="scientific">Naganishia cerealis</name>
    <dbReference type="NCBI Taxonomy" id="610337"/>
    <lineage>
        <taxon>Eukaryota</taxon>
        <taxon>Fungi</taxon>
        <taxon>Dikarya</taxon>
        <taxon>Basidiomycota</taxon>
        <taxon>Agaricomycotina</taxon>
        <taxon>Tremellomycetes</taxon>
        <taxon>Filobasidiales</taxon>
        <taxon>Filobasidiaceae</taxon>
        <taxon>Naganishia</taxon>
    </lineage>
</organism>
<name>A0ACC2W7M4_9TREE</name>